<keyword evidence="3" id="KW-1185">Reference proteome</keyword>
<comment type="caution">
    <text evidence="2">The sequence shown here is derived from an EMBL/GenBank/DDBJ whole genome shotgun (WGS) entry which is preliminary data.</text>
</comment>
<dbReference type="Proteomes" id="UP000554235">
    <property type="component" value="Unassembled WGS sequence"/>
</dbReference>
<gene>
    <name evidence="2" type="ORF">FALBO_4299</name>
</gene>
<evidence type="ECO:0000256" key="1">
    <source>
        <dbReference type="SAM" id="MobiDB-lite"/>
    </source>
</evidence>
<evidence type="ECO:0000313" key="3">
    <source>
        <dbReference type="Proteomes" id="UP000554235"/>
    </source>
</evidence>
<protein>
    <submittedName>
        <fullName evidence="2">Uncharacterized protein</fullName>
    </submittedName>
</protein>
<feature type="region of interest" description="Disordered" evidence="1">
    <location>
        <begin position="373"/>
        <end position="440"/>
    </location>
</feature>
<sequence length="530" mass="58372">MATHSVVTDSVHIPLEPPKHDALAREHEWSNWIRVKGGHMRRRRRIPGLNDHWGDWTWDEAWGQLMRFNPISHGIQIETRSVEFQFSWRRRIWKRKRMVRRPIRLDTEEPQTHEELDTDFWLETLKTKLDQRGDRGSTIIHESDGNAVSHPEGMGQRKVDREQDVAEAEHDGRDYKESVVPPDHDPMHSNVAPDLQKIDQKIDAVGSADEPSLSVNYLSKPAKSVSSAIASIKSALISIPSKFATPITSSSSHAVTASTANETSNTIAAWIFGVATVGVAGVTAHATRKTADASMRSAHAGEVSARASTRSAMAAEESARAGMRSAVAAENSVSLMKKQLDLDKHQPGLPIANDGGIETGFAEVRSLTEEISREQKRAGRTPTARTVSCVTGLASSRGDASPEGPQKGVDPAQNPTWIENQIPSSSQGAPVVTSPSARMSTLTANASRPQLSTPASNEPFINQRDSAQVPGVRNSALNPLQMVVRQKEVQLRTLVAFQESQTLRTKAQEIGEKRNRLLTRRLQELRNEFA</sequence>
<name>A0A8H4PAW7_9HYPO</name>
<dbReference type="AlphaFoldDB" id="A0A8H4PAW7"/>
<proteinExistence type="predicted"/>
<feature type="compositionally biased region" description="Basic and acidic residues" evidence="1">
    <location>
        <begin position="155"/>
        <end position="187"/>
    </location>
</feature>
<feature type="compositionally biased region" description="Polar residues" evidence="1">
    <location>
        <begin position="413"/>
        <end position="440"/>
    </location>
</feature>
<evidence type="ECO:0000313" key="2">
    <source>
        <dbReference type="EMBL" id="KAF4468809.1"/>
    </source>
</evidence>
<organism evidence="2 3">
    <name type="scientific">Fusarium albosuccineum</name>
    <dbReference type="NCBI Taxonomy" id="1237068"/>
    <lineage>
        <taxon>Eukaryota</taxon>
        <taxon>Fungi</taxon>
        <taxon>Dikarya</taxon>
        <taxon>Ascomycota</taxon>
        <taxon>Pezizomycotina</taxon>
        <taxon>Sordariomycetes</taxon>
        <taxon>Hypocreomycetidae</taxon>
        <taxon>Hypocreales</taxon>
        <taxon>Nectriaceae</taxon>
        <taxon>Fusarium</taxon>
        <taxon>Fusarium decemcellulare species complex</taxon>
    </lineage>
</organism>
<feature type="region of interest" description="Disordered" evidence="1">
    <location>
        <begin position="136"/>
        <end position="187"/>
    </location>
</feature>
<dbReference type="EMBL" id="JAADYS010000557">
    <property type="protein sequence ID" value="KAF4468809.1"/>
    <property type="molecule type" value="Genomic_DNA"/>
</dbReference>
<reference evidence="2 3" key="1">
    <citation type="submission" date="2020-01" db="EMBL/GenBank/DDBJ databases">
        <title>Identification and distribution of gene clusters putatively required for synthesis of sphingolipid metabolism inhibitors in phylogenetically diverse species of the filamentous fungus Fusarium.</title>
        <authorList>
            <person name="Kim H.-S."/>
            <person name="Busman M."/>
            <person name="Brown D.W."/>
            <person name="Divon H."/>
            <person name="Uhlig S."/>
            <person name="Proctor R.H."/>
        </authorList>
    </citation>
    <scope>NUCLEOTIDE SEQUENCE [LARGE SCALE GENOMIC DNA]</scope>
    <source>
        <strain evidence="2 3">NRRL 20459</strain>
    </source>
</reference>
<accession>A0A8H4PAW7</accession>